<dbReference type="FunFam" id="3.30.70.270:FF:000020">
    <property type="entry name" value="Transposon Tf2-6 polyprotein-like Protein"/>
    <property type="match status" value="1"/>
</dbReference>
<dbReference type="GO" id="GO:0003676">
    <property type="term" value="F:nucleic acid binding"/>
    <property type="evidence" value="ECO:0007669"/>
    <property type="project" value="InterPro"/>
</dbReference>
<proteinExistence type="predicted"/>
<evidence type="ECO:0000256" key="2">
    <source>
        <dbReference type="SAM" id="MobiDB-lite"/>
    </source>
</evidence>
<dbReference type="SUPFAM" id="SSF50630">
    <property type="entry name" value="Acid proteases"/>
    <property type="match status" value="2"/>
</dbReference>
<dbReference type="EMBL" id="AM487310">
    <property type="protein sequence ID" value="CAN62233.1"/>
    <property type="molecule type" value="Genomic_DNA"/>
</dbReference>
<dbReference type="ExpressionAtlas" id="A5C9U3">
    <property type="expression patterns" value="baseline and differential"/>
</dbReference>
<reference evidence="5" key="1">
    <citation type="journal article" date="2007" name="PLoS ONE">
        <title>The first genome sequence of an elite grapevine cultivar (Pinot noir Vitis vinifera L.): coping with a highly heterozygous genome.</title>
        <authorList>
            <person name="Velasco R."/>
            <person name="Zharkikh A."/>
            <person name="Troggio M."/>
            <person name="Cartwright D.A."/>
            <person name="Cestaro A."/>
            <person name="Pruss D."/>
            <person name="Pindo M."/>
            <person name="FitzGerald L.M."/>
            <person name="Vezzulli S."/>
            <person name="Reid J."/>
            <person name="Malacarne G."/>
            <person name="Iliev D."/>
            <person name="Coppola G."/>
            <person name="Wardell B."/>
            <person name="Micheletti D."/>
            <person name="Macalma T."/>
            <person name="Facci M."/>
            <person name="Mitchell J.T."/>
            <person name="Perazzolli M."/>
            <person name="Eldredge G."/>
            <person name="Gatto P."/>
            <person name="Oyzerski R."/>
            <person name="Moretto M."/>
            <person name="Gutin N."/>
            <person name="Stefanini M."/>
            <person name="Chen Y."/>
            <person name="Segala C."/>
            <person name="Davenport C."/>
            <person name="Dematte L."/>
            <person name="Mraz A."/>
            <person name="Battilana J."/>
            <person name="Stormo K."/>
            <person name="Costa F."/>
            <person name="Tao Q."/>
            <person name="Si-Ammour A."/>
            <person name="Harkins T."/>
            <person name="Lackey A."/>
            <person name="Perbost C."/>
            <person name="Taillon B."/>
            <person name="Stella A."/>
            <person name="Solovyev V."/>
            <person name="Fawcett J.A."/>
            <person name="Sterck L."/>
            <person name="Vandepoele K."/>
            <person name="Grando S.M."/>
            <person name="Toppo S."/>
            <person name="Moser C."/>
            <person name="Lanchbury J."/>
            <person name="Bogden R."/>
            <person name="Skolnick M."/>
            <person name="Sgaramella V."/>
            <person name="Bhatnagar S.K."/>
            <person name="Fontana P."/>
            <person name="Gutin A."/>
            <person name="Van de Peer Y."/>
            <person name="Salamini F."/>
            <person name="Viola R."/>
        </authorList>
    </citation>
    <scope>NUCLEOTIDE SEQUENCE</scope>
</reference>
<dbReference type="SMART" id="SM00343">
    <property type="entry name" value="ZnF_C2HC"/>
    <property type="match status" value="1"/>
</dbReference>
<dbReference type="Pfam" id="PF08284">
    <property type="entry name" value="RVP_2"/>
    <property type="match status" value="2"/>
</dbReference>
<dbReference type="Gene3D" id="4.10.60.10">
    <property type="entry name" value="Zinc finger, CCHC-type"/>
    <property type="match status" value="1"/>
</dbReference>
<gene>
    <name evidence="5" type="ORF">VITISV_010121</name>
</gene>
<dbReference type="Gene3D" id="3.10.10.10">
    <property type="entry name" value="HIV Type 1 Reverse Transcriptase, subunit A, domain 1"/>
    <property type="match status" value="1"/>
</dbReference>
<keyword evidence="1" id="KW-0479">Metal-binding</keyword>
<organism evidence="5">
    <name type="scientific">Vitis vinifera</name>
    <name type="common">Grape</name>
    <dbReference type="NCBI Taxonomy" id="29760"/>
    <lineage>
        <taxon>Eukaryota</taxon>
        <taxon>Viridiplantae</taxon>
        <taxon>Streptophyta</taxon>
        <taxon>Embryophyta</taxon>
        <taxon>Tracheophyta</taxon>
        <taxon>Spermatophyta</taxon>
        <taxon>Magnoliopsida</taxon>
        <taxon>eudicotyledons</taxon>
        <taxon>Gunneridae</taxon>
        <taxon>Pentapetalae</taxon>
        <taxon>rosids</taxon>
        <taxon>Vitales</taxon>
        <taxon>Vitaceae</taxon>
        <taxon>Viteae</taxon>
        <taxon>Vitis</taxon>
    </lineage>
</organism>
<dbReference type="PANTHER" id="PTHR15503:SF45">
    <property type="entry name" value="RNA-DIRECTED DNA POLYMERASE HOMOLOG"/>
    <property type="match status" value="1"/>
</dbReference>
<dbReference type="Pfam" id="PF03732">
    <property type="entry name" value="Retrotrans_gag"/>
    <property type="match status" value="1"/>
</dbReference>
<dbReference type="SUPFAM" id="SSF56672">
    <property type="entry name" value="DNA/RNA polymerases"/>
    <property type="match status" value="1"/>
</dbReference>
<feature type="domain" description="CCHC-type" evidence="3">
    <location>
        <begin position="734"/>
        <end position="749"/>
    </location>
</feature>
<evidence type="ECO:0000256" key="1">
    <source>
        <dbReference type="PROSITE-ProRule" id="PRU00047"/>
    </source>
</evidence>
<dbReference type="PROSITE" id="PS50878">
    <property type="entry name" value="RT_POL"/>
    <property type="match status" value="1"/>
</dbReference>
<keyword evidence="1" id="KW-0862">Zinc</keyword>
<dbReference type="Pfam" id="PF00078">
    <property type="entry name" value="RVT_1"/>
    <property type="match status" value="1"/>
</dbReference>
<dbReference type="InterPro" id="IPR000477">
    <property type="entry name" value="RT_dom"/>
</dbReference>
<dbReference type="InterPro" id="IPR005162">
    <property type="entry name" value="Retrotrans_gag_dom"/>
</dbReference>
<evidence type="ECO:0000259" key="4">
    <source>
        <dbReference type="PROSITE" id="PS50878"/>
    </source>
</evidence>
<accession>A5C9U3</accession>
<dbReference type="InterPro" id="IPR032567">
    <property type="entry name" value="RTL1-rel"/>
</dbReference>
<evidence type="ECO:0000313" key="5">
    <source>
        <dbReference type="EMBL" id="CAN62233.1"/>
    </source>
</evidence>
<dbReference type="Gene3D" id="2.40.70.10">
    <property type="entry name" value="Acid Proteases"/>
    <property type="match status" value="2"/>
</dbReference>
<keyword evidence="1" id="KW-0863">Zinc-finger</keyword>
<feature type="region of interest" description="Disordered" evidence="2">
    <location>
        <begin position="1662"/>
        <end position="1701"/>
    </location>
</feature>
<evidence type="ECO:0008006" key="6">
    <source>
        <dbReference type="Google" id="ProtNLM"/>
    </source>
</evidence>
<feature type="domain" description="Reverse transcriptase" evidence="4">
    <location>
        <begin position="965"/>
        <end position="1157"/>
    </location>
</feature>
<dbReference type="Pfam" id="PF17919">
    <property type="entry name" value="RT_RNaseH_2"/>
    <property type="match status" value="1"/>
</dbReference>
<dbReference type="CDD" id="cd01647">
    <property type="entry name" value="RT_LTR"/>
    <property type="match status" value="1"/>
</dbReference>
<dbReference type="InterPro" id="IPR021109">
    <property type="entry name" value="Peptidase_aspartic_dom_sf"/>
</dbReference>
<dbReference type="PANTHER" id="PTHR15503">
    <property type="entry name" value="LDOC1 RELATED"/>
    <property type="match status" value="1"/>
</dbReference>
<name>A5C9U3_VITVI</name>
<dbReference type="InterPro" id="IPR001878">
    <property type="entry name" value="Znf_CCHC"/>
</dbReference>
<dbReference type="Gene3D" id="3.30.70.270">
    <property type="match status" value="3"/>
</dbReference>
<protein>
    <recommendedName>
        <fullName evidence="6">Reverse transcriptase</fullName>
    </recommendedName>
</protein>
<dbReference type="GO" id="GO:0008270">
    <property type="term" value="F:zinc ion binding"/>
    <property type="evidence" value="ECO:0007669"/>
    <property type="project" value="UniProtKB-KW"/>
</dbReference>
<sequence>MTMAQYEAKFTELSCFSPQLIATEKEKALKFQDGLKPYLKNKISILKLGVYSEVVDSDLIAEKDNEELHQYREQQRKRNRSDGAHGTLRIHTLFARVLIDPGSTHSFVSVSFAGLLGLPVASMDFDLIVATPVGDFVVASRMLRNCIVMIGYREMLVDLVLLDLQDFDVILGMDWLTSYHASIDCFEKRVTFSIPGQPKFSFEGKHVDRPLRMISALRASSLLKKGCQGFLASVMSNESDLKLEDIPIVREYPDVFLEDLPGLPPERGMAPFEALYGRKCRSPICWNDVGERKLLGPELVQLTIEKVALIKEILKATQSRHKSYADNRRRDLEFEEENIPWRFRFTGVVPHAKDIAPDFTSSSLLAKTTELCIFALGTFPGNLSSKELETPKRAAKLFRKTELSSPGCKVGFHLEVSSSLLAAWFVHRQKEKHLTVQKKYVFDPSHVVELEPIQISEDLTYEEVPIQIVDVMDKVLRHAVVKLVKDIMPPRRAAFSQNSQANDDVPPVEGLPPVSAEGIYRYLRTLAGLVERQARAVGTNVQGQSSSSRGSSFDDFKKLGPPYFSGATDPTEAEAWILKMEKFFGVIDCSEEQKASYAAFMLDKEAYHWWRMTRRLLEDQGPITWRQFREAFYKKYFPDSVRWQKVGEFIRLEQGDMIVAQYEAKFTELSCFSPQLIAIEEEKALKFQDGLKPYLKNKISILKLVVYSENLDGACPTCGKKHGGRPCYREIGACFCCGEQGHLIRDCPENRKFITGKPKEENKKDKQKPKAQGWVFAMTHRDAQATSDVVTGTLRIHTLFARVLIDLGSTHSFVSVSFAGLLGLPVASMDFDLIVATPVGDSVVASRMLRNCIVMIGYREMPIDLVLLDLQDFDVILGMDWLASYHASVDCFEKRVTFSIPGQPKFSFEGKHVDRPLRMISTLRASSLLKKDIPIVREYPDVFLEDLPGLPPEREMEFTIDLELLDKGFIRPSVSPWGAPVLFVKKKDGSMRLCIDYRELNKVTVRNKYPLPRIDDLFDQLQGACVFSKIDLRSGYHQLRVRSEDVPKTAFRTRYEHYEFLVMPFGLTNAPIAFMDLMNRSREEHERHLSIVLQTLRDKQLYAKLKKCEFWLDKVSFLGHVVTKDGISVDSGKIDAVSNWRRPNTVTEIRSFLGLAGYNRRFIEGFSKIALPLTRLTQKGVKFEWSNDCERSFQELKNRLVTAPILTIPSGSGGFVVYSDASHQGLGCVLMQHGKTVAYASRQLKPYEQNYPTHDLEKRWREEILFGAARIGGSSGGRAQKKQEKPIAIKTAQFYGDIMKNLIEIVEDLVRWGIYTGSFGHHNNRGCRLCSWKCHGLWRFCFNAMIEKKIPLVVNVGALDMVSFDWLNAFWLDDGAYSRSIKPGDGGTSNKRQQLPYSLAEPDATEVRAMECIRQLLLRSAEALFLLQHLCQHHVTRLVQGFYGNLRGTVDDGEAFQKEFGSPARPAARSTLDQASRDKYIVKLFNLVSNHLTESFMSICTTLIDLGLENEFSLGHGGPDLVPFLQNAGRESLQEVRSVSSMTSTRSQVDLSGALIPSNQTKYSDLLAQYNVSKRQHVLAAHSISAFDNVAATIIRYIPEVLHLVQDHQRSWSWSEDWSQQALLKSEDVVRLLIANAWAMERTYKEWPTTIGMVPLTFTEDGDQLPDSNSNLDEGSYSGVDNSRRSLQEEQEDDEARYLLGSHTRKSRNTGSIRKSLAPCPFAFTHKSRNFELYVRCLTNVGENPFELTDQVTLYMEMFLTTEYPDDELGPSIPNSETPFHHGNLAIHTFSSICFFD</sequence>
<dbReference type="InterPro" id="IPR043502">
    <property type="entry name" value="DNA/RNA_pol_sf"/>
</dbReference>
<dbReference type="InterPro" id="IPR041577">
    <property type="entry name" value="RT_RNaseH_2"/>
</dbReference>
<dbReference type="PROSITE" id="PS50158">
    <property type="entry name" value="ZF_CCHC"/>
    <property type="match status" value="1"/>
</dbReference>
<dbReference type="InterPro" id="IPR043128">
    <property type="entry name" value="Rev_trsase/Diguanyl_cyclase"/>
</dbReference>
<dbReference type="CDD" id="cd00303">
    <property type="entry name" value="retropepsin_like"/>
    <property type="match status" value="2"/>
</dbReference>
<evidence type="ECO:0000259" key="3">
    <source>
        <dbReference type="PROSITE" id="PS50158"/>
    </source>
</evidence>